<protein>
    <submittedName>
        <fullName evidence="1">Uncharacterized protein</fullName>
    </submittedName>
</protein>
<evidence type="ECO:0000313" key="1">
    <source>
        <dbReference type="EMBL" id="CDH07664.1"/>
    </source>
</evidence>
<sequence length="54" mass="6236">MWILDADQRITIWRFMVDKNHQNKGIGRKALSLENRTCGTIVSGSRQTRVPTHV</sequence>
<dbReference type="SUPFAM" id="SSF55729">
    <property type="entry name" value="Acyl-CoA N-acyltransferases (Nat)"/>
    <property type="match status" value="1"/>
</dbReference>
<dbReference type="CDD" id="cd04301">
    <property type="entry name" value="NAT_SF"/>
    <property type="match status" value="1"/>
</dbReference>
<comment type="caution">
    <text evidence="1">The sequence shown here is derived from an EMBL/GenBank/DDBJ whole genome shotgun (WGS) entry which is preliminary data.</text>
</comment>
<dbReference type="EMBL" id="CBSX010000213">
    <property type="protein sequence ID" value="CDH07664.1"/>
    <property type="molecule type" value="Genomic_DNA"/>
</dbReference>
<gene>
    <name evidence="1" type="ORF">XBO1_480029</name>
</gene>
<dbReference type="InterPro" id="IPR016181">
    <property type="entry name" value="Acyl_CoA_acyltransferase"/>
</dbReference>
<proteinExistence type="predicted"/>
<evidence type="ECO:0000313" key="2">
    <source>
        <dbReference type="Proteomes" id="UP000028483"/>
    </source>
</evidence>
<name>A0A077PA08_XENBV</name>
<organism evidence="1 2">
    <name type="scientific">Xenorhabdus bovienii str. oregonense</name>
    <dbReference type="NCBI Taxonomy" id="1398202"/>
    <lineage>
        <taxon>Bacteria</taxon>
        <taxon>Pseudomonadati</taxon>
        <taxon>Pseudomonadota</taxon>
        <taxon>Gammaproteobacteria</taxon>
        <taxon>Enterobacterales</taxon>
        <taxon>Morganellaceae</taxon>
        <taxon>Xenorhabdus</taxon>
    </lineage>
</organism>
<dbReference type="Gene3D" id="3.40.630.30">
    <property type="match status" value="1"/>
</dbReference>
<accession>A0A077PA08</accession>
<dbReference type="Proteomes" id="UP000028483">
    <property type="component" value="Unassembled WGS sequence"/>
</dbReference>
<dbReference type="AlphaFoldDB" id="A0A077PA08"/>
<reference evidence="1" key="1">
    <citation type="submission" date="2013-07" db="EMBL/GenBank/DDBJ databases">
        <title>Sub-species coevolution in mutualistic symbiosis.</title>
        <authorList>
            <person name="Murfin K."/>
            <person name="Klassen J."/>
            <person name="Lee M."/>
            <person name="Forst S."/>
            <person name="Stock P."/>
            <person name="Goodrich-Blair H."/>
        </authorList>
    </citation>
    <scope>NUCLEOTIDE SEQUENCE [LARGE SCALE GENOMIC DNA]</scope>
    <source>
        <strain evidence="1">Oregonense</strain>
    </source>
</reference>
<dbReference type="HOGENOM" id="CLU_3049439_0_0_6"/>